<proteinExistence type="predicted"/>
<evidence type="ECO:0000313" key="1">
    <source>
        <dbReference type="EMBL" id="MFC4426805.1"/>
    </source>
</evidence>
<gene>
    <name evidence="1" type="ORF">ACFOZ9_11345</name>
</gene>
<organism evidence="1 2">
    <name type="scientific">Deinococcus navajonensis</name>
    <dbReference type="NCBI Taxonomy" id="309884"/>
    <lineage>
        <taxon>Bacteria</taxon>
        <taxon>Thermotogati</taxon>
        <taxon>Deinococcota</taxon>
        <taxon>Deinococci</taxon>
        <taxon>Deinococcales</taxon>
        <taxon>Deinococcaceae</taxon>
        <taxon>Deinococcus</taxon>
    </lineage>
</organism>
<accession>A0ABV8XMV4</accession>
<reference evidence="2" key="1">
    <citation type="journal article" date="2019" name="Int. J. Syst. Evol. Microbiol.">
        <title>The Global Catalogue of Microorganisms (GCM) 10K type strain sequencing project: providing services to taxonomists for standard genome sequencing and annotation.</title>
        <authorList>
            <consortium name="The Broad Institute Genomics Platform"/>
            <consortium name="The Broad Institute Genome Sequencing Center for Infectious Disease"/>
            <person name="Wu L."/>
            <person name="Ma J."/>
        </authorList>
    </citation>
    <scope>NUCLEOTIDE SEQUENCE [LARGE SCALE GENOMIC DNA]</scope>
    <source>
        <strain evidence="2">CCUG 56029</strain>
    </source>
</reference>
<dbReference type="RefSeq" id="WP_380039658.1">
    <property type="nucleotide sequence ID" value="NZ_JBHSEH010000012.1"/>
</dbReference>
<sequence length="60" mass="7031">MPLNLWLLHSPFPLSVPGHHRQLWTQGEDQVTPSAHVVTEREHRTLRRLAAQQDSERLTR</sequence>
<protein>
    <recommendedName>
        <fullName evidence="3">Transposase</fullName>
    </recommendedName>
</protein>
<name>A0ABV8XMV4_9DEIO</name>
<dbReference type="Proteomes" id="UP001595998">
    <property type="component" value="Unassembled WGS sequence"/>
</dbReference>
<keyword evidence="2" id="KW-1185">Reference proteome</keyword>
<comment type="caution">
    <text evidence="1">The sequence shown here is derived from an EMBL/GenBank/DDBJ whole genome shotgun (WGS) entry which is preliminary data.</text>
</comment>
<dbReference type="EMBL" id="JBHSEH010000012">
    <property type="protein sequence ID" value="MFC4426805.1"/>
    <property type="molecule type" value="Genomic_DNA"/>
</dbReference>
<evidence type="ECO:0008006" key="3">
    <source>
        <dbReference type="Google" id="ProtNLM"/>
    </source>
</evidence>
<evidence type="ECO:0000313" key="2">
    <source>
        <dbReference type="Proteomes" id="UP001595998"/>
    </source>
</evidence>